<dbReference type="GeneID" id="92036821"/>
<keyword evidence="3" id="KW-1185">Reference proteome</keyword>
<protein>
    <submittedName>
        <fullName evidence="2">Uncharacterized protein</fullName>
    </submittedName>
</protein>
<evidence type="ECO:0000256" key="1">
    <source>
        <dbReference type="SAM" id="MobiDB-lite"/>
    </source>
</evidence>
<feature type="region of interest" description="Disordered" evidence="1">
    <location>
        <begin position="262"/>
        <end position="294"/>
    </location>
</feature>
<feature type="compositionally biased region" description="Polar residues" evidence="1">
    <location>
        <begin position="165"/>
        <end position="174"/>
    </location>
</feature>
<organism evidence="2 3">
    <name type="scientific">Phyllosticta citribraziliensis</name>
    <dbReference type="NCBI Taxonomy" id="989973"/>
    <lineage>
        <taxon>Eukaryota</taxon>
        <taxon>Fungi</taxon>
        <taxon>Dikarya</taxon>
        <taxon>Ascomycota</taxon>
        <taxon>Pezizomycotina</taxon>
        <taxon>Dothideomycetes</taxon>
        <taxon>Dothideomycetes incertae sedis</taxon>
        <taxon>Botryosphaeriales</taxon>
        <taxon>Phyllostictaceae</taxon>
        <taxon>Phyllosticta</taxon>
    </lineage>
</organism>
<proteinExistence type="predicted"/>
<evidence type="ECO:0000313" key="3">
    <source>
        <dbReference type="Proteomes" id="UP001360953"/>
    </source>
</evidence>
<reference evidence="2 3" key="1">
    <citation type="submission" date="2024-04" db="EMBL/GenBank/DDBJ databases">
        <title>Phyllosticta paracitricarpa is synonymous to the EU quarantine fungus P. citricarpa based on phylogenomic analyses.</title>
        <authorList>
            <consortium name="Lawrence Berkeley National Laboratory"/>
            <person name="Van ingen-buijs V.A."/>
            <person name="Van westerhoven A.C."/>
            <person name="Haridas S."/>
            <person name="Skiadas P."/>
            <person name="Martin F."/>
            <person name="Groenewald J.Z."/>
            <person name="Crous P.W."/>
            <person name="Seidl M.F."/>
        </authorList>
    </citation>
    <scope>NUCLEOTIDE SEQUENCE [LARGE SCALE GENOMIC DNA]</scope>
    <source>
        <strain evidence="2 3">CPC 17464</strain>
    </source>
</reference>
<dbReference type="Proteomes" id="UP001360953">
    <property type="component" value="Unassembled WGS sequence"/>
</dbReference>
<sequence length="294" mass="33563">MGDGGCGGERHGEALGWFAAGLFPGNLAWRQSAGRNEFQRSKRSQSGGPTLVSGWADAALTWRWLNIPRPHYPPCSKAHFSPVLLLFSFFSSHYITRAAGTRFSLLLPLLSLQSPWCWPHDLYNITICILRRPSSPTLYIPPLLCTKVFHSTRTKELLRTKEKNTSFSTRQLFNPPTPPTPDDENAPQRHPRLHRGRPHGRHPGRRPRLQQGRTPRRRSGARRVIVPRQPGQLRRRHHAAGLHVQRIQLRDAHRDAQLQNDCALGHGHHGSRHRHGCSQHARQQWKQGQHRHDA</sequence>
<feature type="region of interest" description="Disordered" evidence="1">
    <location>
        <begin position="159"/>
        <end position="238"/>
    </location>
</feature>
<comment type="caution">
    <text evidence="2">The sequence shown here is derived from an EMBL/GenBank/DDBJ whole genome shotgun (WGS) entry which is preliminary data.</text>
</comment>
<evidence type="ECO:0000313" key="2">
    <source>
        <dbReference type="EMBL" id="KAK7542787.1"/>
    </source>
</evidence>
<feature type="compositionally biased region" description="Basic residues" evidence="1">
    <location>
        <begin position="189"/>
        <end position="221"/>
    </location>
</feature>
<feature type="compositionally biased region" description="Basic residues" evidence="1">
    <location>
        <begin position="266"/>
        <end position="277"/>
    </location>
</feature>
<dbReference type="RefSeq" id="XP_066659080.1">
    <property type="nucleotide sequence ID" value="XM_066803915.1"/>
</dbReference>
<name>A0ABR1M5B2_9PEZI</name>
<dbReference type="EMBL" id="JBBPEH010000002">
    <property type="protein sequence ID" value="KAK7542787.1"/>
    <property type="molecule type" value="Genomic_DNA"/>
</dbReference>
<gene>
    <name evidence="2" type="ORF">J3D65DRAFT_691107</name>
</gene>
<accession>A0ABR1M5B2</accession>